<evidence type="ECO:0000256" key="2">
    <source>
        <dbReference type="ARBA" id="ARBA00007312"/>
    </source>
</evidence>
<reference evidence="12 13" key="1">
    <citation type="journal article" date="2023" name="bioRxiv">
        <title>High-quality genome assemblies of four members of thePodospora anserinaspecies complex.</title>
        <authorList>
            <person name="Ament-Velasquez S.L."/>
            <person name="Vogan A.A."/>
            <person name="Wallerman O."/>
            <person name="Hartmann F."/>
            <person name="Gautier V."/>
            <person name="Silar P."/>
            <person name="Giraud T."/>
            <person name="Johannesson H."/>
        </authorList>
    </citation>
    <scope>NUCLEOTIDE SEQUENCE [LARGE SCALE GENOMIC DNA]</scope>
    <source>
        <strain evidence="12 13">CBS 112042</strain>
    </source>
</reference>
<comment type="subcellular location">
    <subcellularLocation>
        <location evidence="1 11">Mitochondrion inner membrane</location>
        <topology evidence="1 11">Single-pass membrane protein</topology>
        <orientation evidence="1 11">Matrix side</orientation>
    </subcellularLocation>
</comment>
<comment type="caution">
    <text evidence="12">The sequence shown here is derived from an EMBL/GenBank/DDBJ whole genome shotgun (WGS) entry which is preliminary data.</text>
</comment>
<accession>A0ABR0FHN4</accession>
<keyword evidence="3 11" id="KW-0813">Transport</keyword>
<dbReference type="GeneID" id="87892188"/>
<dbReference type="EMBL" id="JAFFGZ010000007">
    <property type="protein sequence ID" value="KAK4642277.1"/>
    <property type="molecule type" value="Genomic_DNA"/>
</dbReference>
<evidence type="ECO:0000256" key="7">
    <source>
        <dbReference type="ARBA" id="ARBA00022982"/>
    </source>
</evidence>
<evidence type="ECO:0000256" key="8">
    <source>
        <dbReference type="ARBA" id="ARBA00022989"/>
    </source>
</evidence>
<evidence type="ECO:0000256" key="9">
    <source>
        <dbReference type="ARBA" id="ARBA00023128"/>
    </source>
</evidence>
<evidence type="ECO:0000313" key="12">
    <source>
        <dbReference type="EMBL" id="KAK4642277.1"/>
    </source>
</evidence>
<evidence type="ECO:0000256" key="11">
    <source>
        <dbReference type="RuleBase" id="RU368034"/>
    </source>
</evidence>
<evidence type="ECO:0000313" key="13">
    <source>
        <dbReference type="Proteomes" id="UP001322138"/>
    </source>
</evidence>
<evidence type="ECO:0000256" key="10">
    <source>
        <dbReference type="ARBA" id="ARBA00023136"/>
    </source>
</evidence>
<keyword evidence="13" id="KW-1185">Reference proteome</keyword>
<keyword evidence="10 11" id="KW-0472">Membrane</keyword>
<comment type="similarity">
    <text evidence="2 11">Belongs to the complex I NDUFA13 subunit family.</text>
</comment>
<keyword evidence="5 11" id="KW-0812">Transmembrane</keyword>
<keyword evidence="8 11" id="KW-1133">Transmembrane helix</keyword>
<feature type="transmembrane region" description="Helical" evidence="11">
    <location>
        <begin position="31"/>
        <end position="50"/>
    </location>
</feature>
<protein>
    <recommendedName>
        <fullName evidence="11">NADH dehydrogenase [ubiquinone] 1 alpha subcomplex subunit 13</fullName>
    </recommendedName>
</protein>
<sequence length="75" mass="8658">MPQDMPPVGGYGAVQYKRNLPAHGLFRPRNLILASAGLMVYGWYQLVVGVREMKYFYHFVLIVSKKPKRLMIFAQ</sequence>
<proteinExistence type="inferred from homology"/>
<evidence type="ECO:0000256" key="4">
    <source>
        <dbReference type="ARBA" id="ARBA00022660"/>
    </source>
</evidence>
<name>A0ABR0FHN4_9PEZI</name>
<gene>
    <name evidence="12" type="ORF">QC761_0082850</name>
</gene>
<evidence type="ECO:0000256" key="3">
    <source>
        <dbReference type="ARBA" id="ARBA00022448"/>
    </source>
</evidence>
<keyword evidence="6 11" id="KW-0999">Mitochondrion inner membrane</keyword>
<keyword evidence="4 11" id="KW-0679">Respiratory chain</keyword>
<evidence type="ECO:0000256" key="6">
    <source>
        <dbReference type="ARBA" id="ARBA00022792"/>
    </source>
</evidence>
<evidence type="ECO:0000256" key="1">
    <source>
        <dbReference type="ARBA" id="ARBA00004298"/>
    </source>
</evidence>
<dbReference type="PANTHER" id="PTHR12966">
    <property type="entry name" value="NADH DEHYDROGENASE UBIQUINONE 1 ALPHA SUBCOMPLEX SUBUNIT 13"/>
    <property type="match status" value="1"/>
</dbReference>
<dbReference type="PANTHER" id="PTHR12966:SF0">
    <property type="entry name" value="NADH DEHYDROGENASE [UBIQUINONE] 1 ALPHA SUBCOMPLEX SUBUNIT 13"/>
    <property type="match status" value="1"/>
</dbReference>
<keyword evidence="7 11" id="KW-0249">Electron transport</keyword>
<dbReference type="RefSeq" id="XP_062731253.1">
    <property type="nucleotide sequence ID" value="XM_062872871.1"/>
</dbReference>
<evidence type="ECO:0000256" key="5">
    <source>
        <dbReference type="ARBA" id="ARBA00022692"/>
    </source>
</evidence>
<organism evidence="12 13">
    <name type="scientific">Podospora bellae-mahoneyi</name>
    <dbReference type="NCBI Taxonomy" id="2093777"/>
    <lineage>
        <taxon>Eukaryota</taxon>
        <taxon>Fungi</taxon>
        <taxon>Dikarya</taxon>
        <taxon>Ascomycota</taxon>
        <taxon>Pezizomycotina</taxon>
        <taxon>Sordariomycetes</taxon>
        <taxon>Sordariomycetidae</taxon>
        <taxon>Sordariales</taxon>
        <taxon>Podosporaceae</taxon>
        <taxon>Podospora</taxon>
    </lineage>
</organism>
<comment type="function">
    <text evidence="11">Complex I functions in the transfer of electrons from NADH to the respiratory chain. Accessory subunit of the mitochondrial membrane respiratory chain NADH dehydrogenase (Complex I), that is believed not to be involved in catalysis.</text>
</comment>
<keyword evidence="9 11" id="KW-0496">Mitochondrion</keyword>
<dbReference type="InterPro" id="IPR009346">
    <property type="entry name" value="GRIM-19"/>
</dbReference>
<dbReference type="Proteomes" id="UP001322138">
    <property type="component" value="Unassembled WGS sequence"/>
</dbReference>
<dbReference type="Pfam" id="PF06212">
    <property type="entry name" value="GRIM-19"/>
    <property type="match status" value="1"/>
</dbReference>